<reference evidence="3" key="2">
    <citation type="submission" date="2015-01" db="EMBL/GenBank/DDBJ databases">
        <title>Evolutionary Origins and Diversification of the Mycorrhizal Mutualists.</title>
        <authorList>
            <consortium name="DOE Joint Genome Institute"/>
            <consortium name="Mycorrhizal Genomics Consortium"/>
            <person name="Kohler A."/>
            <person name="Kuo A."/>
            <person name="Nagy L.G."/>
            <person name="Floudas D."/>
            <person name="Copeland A."/>
            <person name="Barry K.W."/>
            <person name="Cichocki N."/>
            <person name="Veneault-Fourrey C."/>
            <person name="LaButti K."/>
            <person name="Lindquist E.A."/>
            <person name="Lipzen A."/>
            <person name="Lundell T."/>
            <person name="Morin E."/>
            <person name="Murat C."/>
            <person name="Riley R."/>
            <person name="Ohm R."/>
            <person name="Sun H."/>
            <person name="Tunlid A."/>
            <person name="Henrissat B."/>
            <person name="Grigoriev I.V."/>
            <person name="Hibbett D.S."/>
            <person name="Martin F."/>
        </authorList>
    </citation>
    <scope>NUCLEOTIDE SEQUENCE [LARGE SCALE GENOMIC DNA]</scope>
    <source>
        <strain evidence="3">UH-Slu-Lm8-n1</strain>
    </source>
</reference>
<name>A0A0D0A0H0_9AGAM</name>
<dbReference type="AlphaFoldDB" id="A0A0D0A0H0"/>
<feature type="region of interest" description="Disordered" evidence="1">
    <location>
        <begin position="76"/>
        <end position="99"/>
    </location>
</feature>
<dbReference type="Proteomes" id="UP000054485">
    <property type="component" value="Unassembled WGS sequence"/>
</dbReference>
<evidence type="ECO:0000313" key="2">
    <source>
        <dbReference type="EMBL" id="KIK35321.1"/>
    </source>
</evidence>
<dbReference type="HOGENOM" id="CLU_2321931_0_0_1"/>
<evidence type="ECO:0000313" key="3">
    <source>
        <dbReference type="Proteomes" id="UP000054485"/>
    </source>
</evidence>
<accession>A0A0D0A0H0</accession>
<proteinExistence type="predicted"/>
<dbReference type="OrthoDB" id="3257768at2759"/>
<feature type="compositionally biased region" description="Polar residues" evidence="1">
    <location>
        <begin position="90"/>
        <end position="99"/>
    </location>
</feature>
<evidence type="ECO:0000256" key="1">
    <source>
        <dbReference type="SAM" id="MobiDB-lite"/>
    </source>
</evidence>
<protein>
    <submittedName>
        <fullName evidence="2">Uncharacterized protein</fullName>
    </submittedName>
</protein>
<dbReference type="InParanoid" id="A0A0D0A0H0"/>
<gene>
    <name evidence="2" type="ORF">CY34DRAFT_17092</name>
</gene>
<organism evidence="2 3">
    <name type="scientific">Suillus luteus UH-Slu-Lm8-n1</name>
    <dbReference type="NCBI Taxonomy" id="930992"/>
    <lineage>
        <taxon>Eukaryota</taxon>
        <taxon>Fungi</taxon>
        <taxon>Dikarya</taxon>
        <taxon>Basidiomycota</taxon>
        <taxon>Agaricomycotina</taxon>
        <taxon>Agaricomycetes</taxon>
        <taxon>Agaricomycetidae</taxon>
        <taxon>Boletales</taxon>
        <taxon>Suillineae</taxon>
        <taxon>Suillaceae</taxon>
        <taxon>Suillus</taxon>
    </lineage>
</organism>
<dbReference type="STRING" id="930992.A0A0D0A0H0"/>
<dbReference type="EMBL" id="KN835637">
    <property type="protein sequence ID" value="KIK35321.1"/>
    <property type="molecule type" value="Genomic_DNA"/>
</dbReference>
<keyword evidence="3" id="KW-1185">Reference proteome</keyword>
<sequence>MKEMGPGTRRDTLDDHFGDWNWKKTMTLGRTLKRKMENTIKWEREHHVALYNLEGTIQPALLDEWGTEVEMWEEDNTRPNPFESKLAHTSLPTHSMNLR</sequence>
<reference evidence="2 3" key="1">
    <citation type="submission" date="2014-04" db="EMBL/GenBank/DDBJ databases">
        <authorList>
            <consortium name="DOE Joint Genome Institute"/>
            <person name="Kuo A."/>
            <person name="Ruytinx J."/>
            <person name="Rineau F."/>
            <person name="Colpaert J."/>
            <person name="Kohler A."/>
            <person name="Nagy L.G."/>
            <person name="Floudas D."/>
            <person name="Copeland A."/>
            <person name="Barry K.W."/>
            <person name="Cichocki N."/>
            <person name="Veneault-Fourrey C."/>
            <person name="LaButti K."/>
            <person name="Lindquist E.A."/>
            <person name="Lipzen A."/>
            <person name="Lundell T."/>
            <person name="Morin E."/>
            <person name="Murat C."/>
            <person name="Sun H."/>
            <person name="Tunlid A."/>
            <person name="Henrissat B."/>
            <person name="Grigoriev I.V."/>
            <person name="Hibbett D.S."/>
            <person name="Martin F."/>
            <person name="Nordberg H.P."/>
            <person name="Cantor M.N."/>
            <person name="Hua S.X."/>
        </authorList>
    </citation>
    <scope>NUCLEOTIDE SEQUENCE [LARGE SCALE GENOMIC DNA]</scope>
    <source>
        <strain evidence="2 3">UH-Slu-Lm8-n1</strain>
    </source>
</reference>